<keyword evidence="3" id="KW-1185">Reference proteome</keyword>
<proteinExistence type="predicted"/>
<gene>
    <name evidence="2" type="primary">18</name>
    <name evidence="2" type="ORF">SEA_MOOMOO_18</name>
</gene>
<reference evidence="3" key="1">
    <citation type="submission" date="2018-02" db="EMBL/GenBank/DDBJ databases">
        <authorList>
            <person name="Cohen D.B."/>
            <person name="Kent A.D."/>
        </authorList>
    </citation>
    <scope>NUCLEOTIDE SEQUENCE [LARGE SCALE GENOMIC DNA]</scope>
</reference>
<dbReference type="InterPro" id="IPR049304">
    <property type="entry name" value="Gly_rich_dom"/>
</dbReference>
<dbReference type="GeneID" id="60335204"/>
<evidence type="ECO:0000313" key="3">
    <source>
        <dbReference type="Proteomes" id="UP000241634"/>
    </source>
</evidence>
<dbReference type="Gene3D" id="2.60.120.260">
    <property type="entry name" value="Galactose-binding domain-like"/>
    <property type="match status" value="1"/>
</dbReference>
<dbReference type="RefSeq" id="YP_009963619.1">
    <property type="nucleotide sequence ID" value="NC_051721.1"/>
</dbReference>
<accession>A0A2P1JR44</accession>
<protein>
    <submittedName>
        <fullName evidence="2">Minor tail protein</fullName>
    </submittedName>
</protein>
<evidence type="ECO:0000259" key="1">
    <source>
        <dbReference type="Pfam" id="PF21722"/>
    </source>
</evidence>
<feature type="domain" description="Glycine-rich" evidence="1">
    <location>
        <begin position="607"/>
        <end position="769"/>
    </location>
</feature>
<dbReference type="Pfam" id="PF21722">
    <property type="entry name" value="Gly_rich_2"/>
    <property type="match status" value="1"/>
</dbReference>
<dbReference type="EMBL" id="MH001449">
    <property type="protein sequence ID" value="AVO21624.1"/>
    <property type="molecule type" value="Genomic_DNA"/>
</dbReference>
<sequence>MSEPVDPLPEWVRQTPNLESLHNLPDVPWGGYVPRDVQLPSLPDLAQFVLKLIERFLREVVVALRGFHIPGLPSFDQLKDWAENLPDLGQIIQLIWNSPINPVNIVGSIAHLLTQLNPGAFSTDRPNLLPSPNFEDGSIPMNSVWSVDLSKSRAADGTGAAKIILDGTPKPPLWSGRTPEDQVLVAEGQTITASVFVSHEGYVGSGAAVLLQVRPYVGGVAQPPVTVAEYIPASGDAPWPGVELTGTYVVPEGVTGLQHGIAPTVGAAAGTFWFDAAKLVQSGKIQQSWVDQLPETLQDLLGRWQLLVDTIIGAVTGVASGISHTLEDLAQALTSINPANILGVLGLGNIAEAIQEFLDALVGGLVGQPGSGATLPDLFNTILKIASQSARGDFAWIIHGVSTNKPVDKGKLPSGDANYPYSNANTWIPVTQTATLAITYRAGKSEPLGVIGYLGKGSTGLSGLYINVRKIDPVTGARVLVHHSPNLASLLPVGDAVDWVYYELDNPLPREISDEYEIQIVPVGSGTHYVRGYDDDDDIPDHPYANVKSDAAVRDESANPDNPPLSIAKSAVVRSSRVMWIETAVDTGTGSDHHDPAIVYLGSVETSIPKPKWANAFDLIGVGGSGAGRQASLAQFGEGGSPGKFNAATYVSGEHFDADDDIVIAFTPGAAGKGGTGVGGKGGDTVFTFPGYELVCDGGAGGDSLGLIGKPVGIGAKSLEYNGELYVAGGDQKVPSGNGVAPGGGGNGGDRFFNNGGHGALGGGWVRFYKRDVTTEVPPPLDTTPPTPPTTEVVSKTFSTITVRAVGGTDE</sequence>
<evidence type="ECO:0000313" key="2">
    <source>
        <dbReference type="EMBL" id="AVO21624.1"/>
    </source>
</evidence>
<dbReference type="Proteomes" id="UP000241634">
    <property type="component" value="Segment"/>
</dbReference>
<name>A0A2P1JR44_9CAUD</name>
<organism evidence="2 3">
    <name type="scientific">Mycobacterium phage MooMoo</name>
    <dbReference type="NCBI Taxonomy" id="2108127"/>
    <lineage>
        <taxon>Viruses</taxon>
        <taxon>Duplodnaviria</taxon>
        <taxon>Heunggongvirae</taxon>
        <taxon>Uroviricota</taxon>
        <taxon>Caudoviricetes</taxon>
        <taxon>Gracegardnervirinae</taxon>
        <taxon>Moomoovirus</taxon>
        <taxon>Moomoovirus moomoo</taxon>
    </lineage>
</organism>
<dbReference type="KEGG" id="vg:60335204"/>